<evidence type="ECO:0000256" key="1">
    <source>
        <dbReference type="SAM" id="MobiDB-lite"/>
    </source>
</evidence>
<feature type="region of interest" description="Disordered" evidence="1">
    <location>
        <begin position="1"/>
        <end position="38"/>
    </location>
</feature>
<organism evidence="2 3">
    <name type="scientific">Streptomyces enissocaesilis</name>
    <dbReference type="NCBI Taxonomy" id="332589"/>
    <lineage>
        <taxon>Bacteria</taxon>
        <taxon>Bacillati</taxon>
        <taxon>Actinomycetota</taxon>
        <taxon>Actinomycetes</taxon>
        <taxon>Kitasatosporales</taxon>
        <taxon>Streptomycetaceae</taxon>
        <taxon>Streptomyces</taxon>
        <taxon>Streptomyces rochei group</taxon>
    </lineage>
</organism>
<evidence type="ECO:0000313" key="3">
    <source>
        <dbReference type="Proteomes" id="UP001500403"/>
    </source>
</evidence>
<dbReference type="Proteomes" id="UP001500403">
    <property type="component" value="Unassembled WGS sequence"/>
</dbReference>
<reference evidence="2 3" key="1">
    <citation type="journal article" date="2019" name="Int. J. Syst. Evol. Microbiol.">
        <title>The Global Catalogue of Microorganisms (GCM) 10K type strain sequencing project: providing services to taxonomists for standard genome sequencing and annotation.</title>
        <authorList>
            <consortium name="The Broad Institute Genomics Platform"/>
            <consortium name="The Broad Institute Genome Sequencing Center for Infectious Disease"/>
            <person name="Wu L."/>
            <person name="Ma J."/>
        </authorList>
    </citation>
    <scope>NUCLEOTIDE SEQUENCE [LARGE SCALE GENOMIC DNA]</scope>
    <source>
        <strain evidence="2 3">JCM 9088</strain>
    </source>
</reference>
<name>A0ABN3XII2_9ACTN</name>
<evidence type="ECO:0000313" key="2">
    <source>
        <dbReference type="EMBL" id="GAA2957365.1"/>
    </source>
</evidence>
<accession>A0ABN3XII2</accession>
<gene>
    <name evidence="2" type="ORF">GCM10010446_48190</name>
</gene>
<dbReference type="EMBL" id="BAAAUD010000047">
    <property type="protein sequence ID" value="GAA2957365.1"/>
    <property type="molecule type" value="Genomic_DNA"/>
</dbReference>
<comment type="caution">
    <text evidence="2">The sequence shown here is derived from an EMBL/GenBank/DDBJ whole genome shotgun (WGS) entry which is preliminary data.</text>
</comment>
<proteinExistence type="predicted"/>
<sequence>MFPAATPRRMPALSSPASATSTSDPAHTARPTGAGGMLDRCRLGGSWLVLTFRQIANGTATDPTHCSVADFQTIMAVTNSRNIPVLPVGDVLRTYL</sequence>
<keyword evidence="3" id="KW-1185">Reference proteome</keyword>
<protein>
    <submittedName>
        <fullName evidence="2">Uncharacterized protein</fullName>
    </submittedName>
</protein>
<feature type="compositionally biased region" description="Low complexity" evidence="1">
    <location>
        <begin position="11"/>
        <end position="29"/>
    </location>
</feature>